<dbReference type="Pfam" id="PF00395">
    <property type="entry name" value="SLH"/>
    <property type="match status" value="3"/>
</dbReference>
<dbReference type="PATRIC" id="fig|1036673.3.peg.6010"/>
<feature type="domain" description="SLH" evidence="3">
    <location>
        <begin position="216"/>
        <end position="279"/>
    </location>
</feature>
<proteinExistence type="predicted"/>
<dbReference type="Pfam" id="PF01520">
    <property type="entry name" value="Amidase_3"/>
    <property type="match status" value="1"/>
</dbReference>
<evidence type="ECO:0000259" key="3">
    <source>
        <dbReference type="PROSITE" id="PS51272"/>
    </source>
</evidence>
<evidence type="ECO:0000313" key="5">
    <source>
        <dbReference type="Proteomes" id="UP000006620"/>
    </source>
</evidence>
<dbReference type="Gene3D" id="3.40.630.40">
    <property type="entry name" value="Zn-dependent exopeptidases"/>
    <property type="match status" value="1"/>
</dbReference>
<dbReference type="InterPro" id="IPR050695">
    <property type="entry name" value="N-acetylmuramoyl_amidase_3"/>
</dbReference>
<dbReference type="SUPFAM" id="SSF53187">
    <property type="entry name" value="Zn-dependent exopeptidases"/>
    <property type="match status" value="1"/>
</dbReference>
<evidence type="ECO:0000256" key="1">
    <source>
        <dbReference type="ARBA" id="ARBA00022801"/>
    </source>
</evidence>
<dbReference type="GO" id="GO:0008745">
    <property type="term" value="F:N-acetylmuramoyl-L-alanine amidase activity"/>
    <property type="evidence" value="ECO:0007669"/>
    <property type="project" value="InterPro"/>
</dbReference>
<dbReference type="PROSITE" id="PS51272">
    <property type="entry name" value="SLH"/>
    <property type="match status" value="3"/>
</dbReference>
<protein>
    <submittedName>
        <fullName evidence="4">N-acetylmuramoyl-L-alanine amidase</fullName>
    </submittedName>
</protein>
<dbReference type="Proteomes" id="UP000006620">
    <property type="component" value="Chromosome"/>
</dbReference>
<dbReference type="EMBL" id="CP002869">
    <property type="protein sequence ID" value="AEI44973.1"/>
    <property type="molecule type" value="Genomic_DNA"/>
</dbReference>
<dbReference type="InterPro" id="IPR001119">
    <property type="entry name" value="SLH_dom"/>
</dbReference>
<reference evidence="5" key="1">
    <citation type="submission" date="2011-06" db="EMBL/GenBank/DDBJ databases">
        <title>Complete genome sequence of Paenibacillus mucilaginosus KNP414.</title>
        <authorList>
            <person name="Wang J."/>
            <person name="Hu S."/>
            <person name="Hu X."/>
            <person name="Zhang B."/>
            <person name="Dong D."/>
            <person name="Zhang S."/>
            <person name="Zhao K."/>
            <person name="Wu D."/>
        </authorList>
    </citation>
    <scope>NUCLEOTIDE SEQUENCE [LARGE SCALE GENOMIC DNA]</scope>
    <source>
        <strain evidence="5">KNP414</strain>
    </source>
</reference>
<dbReference type="HOGENOM" id="CLU_634375_0_0_9"/>
<keyword evidence="1" id="KW-0378">Hydrolase</keyword>
<dbReference type="CDD" id="cd02696">
    <property type="entry name" value="MurNAc-LAA"/>
    <property type="match status" value="1"/>
</dbReference>
<dbReference type="GO" id="GO:0009253">
    <property type="term" value="P:peptidoglycan catabolic process"/>
    <property type="evidence" value="ECO:0007669"/>
    <property type="project" value="InterPro"/>
</dbReference>
<dbReference type="PANTHER" id="PTHR30404:SF0">
    <property type="entry name" value="N-ACETYLMURAMOYL-L-ALANINE AMIDASE AMIC"/>
    <property type="match status" value="1"/>
</dbReference>
<accession>F8FN13</accession>
<name>F8FN13_PAEMK</name>
<dbReference type="SMART" id="SM00646">
    <property type="entry name" value="Ami_3"/>
    <property type="match status" value="1"/>
</dbReference>
<dbReference type="GO" id="GO:0030288">
    <property type="term" value="C:outer membrane-bounded periplasmic space"/>
    <property type="evidence" value="ECO:0007669"/>
    <property type="project" value="TreeGrafter"/>
</dbReference>
<dbReference type="KEGG" id="pms:KNP414_06452"/>
<evidence type="ECO:0000313" key="4">
    <source>
        <dbReference type="EMBL" id="AEI44973.1"/>
    </source>
</evidence>
<organism evidence="4 5">
    <name type="scientific">Paenibacillus mucilaginosus (strain KNP414)</name>
    <dbReference type="NCBI Taxonomy" id="1036673"/>
    <lineage>
        <taxon>Bacteria</taxon>
        <taxon>Bacillati</taxon>
        <taxon>Bacillota</taxon>
        <taxon>Bacilli</taxon>
        <taxon>Bacillales</taxon>
        <taxon>Paenibacillaceae</taxon>
        <taxon>Paenibacillus</taxon>
    </lineage>
</organism>
<gene>
    <name evidence="4" type="ordered locus">KNP414_06452</name>
</gene>
<keyword evidence="2" id="KW-0732">Signal</keyword>
<dbReference type="RefSeq" id="WP_013920117.1">
    <property type="nucleotide sequence ID" value="NC_015690.1"/>
</dbReference>
<dbReference type="PANTHER" id="PTHR30404">
    <property type="entry name" value="N-ACETYLMURAMOYL-L-ALANINE AMIDASE"/>
    <property type="match status" value="1"/>
</dbReference>
<feature type="signal peptide" evidence="2">
    <location>
        <begin position="1"/>
        <end position="24"/>
    </location>
</feature>
<dbReference type="InterPro" id="IPR002508">
    <property type="entry name" value="MurNAc-LAA_cat"/>
</dbReference>
<feature type="domain" description="SLH" evidence="3">
    <location>
        <begin position="371"/>
        <end position="429"/>
    </location>
</feature>
<feature type="domain" description="SLH" evidence="3">
    <location>
        <begin position="307"/>
        <end position="370"/>
    </location>
</feature>
<reference evidence="4 5" key="2">
    <citation type="journal article" date="2013" name="Genome Announc.">
        <title>Genome Sequence of Growth-Improving Paenibacillus mucilaginosus Strain KNP414.</title>
        <authorList>
            <person name="Lu J.J."/>
            <person name="Wang J.F."/>
            <person name="Hu X.F."/>
        </authorList>
    </citation>
    <scope>NUCLEOTIDE SEQUENCE [LARGE SCALE GENOMIC DNA]</scope>
    <source>
        <strain evidence="4 5">KNP414</strain>
    </source>
</reference>
<evidence type="ECO:0000256" key="2">
    <source>
        <dbReference type="SAM" id="SignalP"/>
    </source>
</evidence>
<feature type="chain" id="PRO_5003370821" evidence="2">
    <location>
        <begin position="25"/>
        <end position="432"/>
    </location>
</feature>
<sequence>MSKPWARAALLALGLLILPGQAGAAKVVLDPGHGGSDPGAVGVNGLYEKTVNFDITTRVRELLVKQGYEVVLSRETDSYMSLQDRVTFKDSQSADLFVSIHANSYGSPDVRGAMVLYYDDAYPQESYPASEAMKVLTPQSRQLAQEVLDAFVAESGMQNRGLVPSAVYVVRNGTMPSILVETGFLSNAADAALLARDSVRQAMARGIASGIAAYLPPGTVFPDLTGHWAREAVLRLKAQGLVEGAAGGRYEPRRVLTRAEWVTLLGRLFDLPQAAAGSGCSAGGAGSSVSGAVYGGGEGCRPEAARGAAAFRDVNAGHWAFAALDKAVKAGVLEGYPDGTLRPDRPVTRAEVASLLQRLSGAAEGQAHPFGDVPAGYWAEGSIAGLRNAGWIDGVSADRFAPEKGMTRAEAAALLDRYTAAAGRSAVPADGR</sequence>
<dbReference type="AlphaFoldDB" id="F8FN13"/>